<organism evidence="2 3">
    <name type="scientific">Glomerella acutata</name>
    <name type="common">Colletotrichum acutatum</name>
    <dbReference type="NCBI Taxonomy" id="27357"/>
    <lineage>
        <taxon>Eukaryota</taxon>
        <taxon>Fungi</taxon>
        <taxon>Dikarya</taxon>
        <taxon>Ascomycota</taxon>
        <taxon>Pezizomycotina</taxon>
        <taxon>Sordariomycetes</taxon>
        <taxon>Hypocreomycetidae</taxon>
        <taxon>Glomerellales</taxon>
        <taxon>Glomerellaceae</taxon>
        <taxon>Colletotrichum</taxon>
        <taxon>Colletotrichum acutatum species complex</taxon>
    </lineage>
</organism>
<feature type="region of interest" description="Disordered" evidence="1">
    <location>
        <begin position="1"/>
        <end position="21"/>
    </location>
</feature>
<sequence>MMRHPAPTPDRSTRRLAGPSTQQTCEIVCSSRAIGDFLGIATSLVSTRFDHPVALNDCYGPYCILARLCGSWKNSLCRLPMSPLPMVSHAEDFHNPETPNGWLFESLRP</sequence>
<name>A0AAD8XDI0_GLOAC</name>
<accession>A0AAD8XDI0</accession>
<gene>
    <name evidence="2" type="ORF">BDZ83DRAFT_38944</name>
</gene>
<keyword evidence="3" id="KW-1185">Reference proteome</keyword>
<comment type="caution">
    <text evidence="2">The sequence shown here is derived from an EMBL/GenBank/DDBJ whole genome shotgun (WGS) entry which is preliminary data.</text>
</comment>
<dbReference type="Proteomes" id="UP001244207">
    <property type="component" value="Unassembled WGS sequence"/>
</dbReference>
<protein>
    <submittedName>
        <fullName evidence="2">Uncharacterized protein</fullName>
    </submittedName>
</protein>
<dbReference type="EMBL" id="JAHMHS010000111">
    <property type="protein sequence ID" value="KAK1716813.1"/>
    <property type="molecule type" value="Genomic_DNA"/>
</dbReference>
<evidence type="ECO:0000256" key="1">
    <source>
        <dbReference type="SAM" id="MobiDB-lite"/>
    </source>
</evidence>
<dbReference type="AlphaFoldDB" id="A0AAD8XDI0"/>
<evidence type="ECO:0000313" key="3">
    <source>
        <dbReference type="Proteomes" id="UP001244207"/>
    </source>
</evidence>
<reference evidence="2" key="1">
    <citation type="submission" date="2021-12" db="EMBL/GenBank/DDBJ databases">
        <title>Comparative genomics, transcriptomics and evolutionary studies reveal genomic signatures of adaptation to plant cell wall in hemibiotrophic fungi.</title>
        <authorList>
            <consortium name="DOE Joint Genome Institute"/>
            <person name="Baroncelli R."/>
            <person name="Diaz J.F."/>
            <person name="Benocci T."/>
            <person name="Peng M."/>
            <person name="Battaglia E."/>
            <person name="Haridas S."/>
            <person name="Andreopoulos W."/>
            <person name="Labutti K."/>
            <person name="Pangilinan J."/>
            <person name="Floch G.L."/>
            <person name="Makela M.R."/>
            <person name="Henrissat B."/>
            <person name="Grigoriev I.V."/>
            <person name="Crouch J.A."/>
            <person name="De Vries R.P."/>
            <person name="Sukno S.A."/>
            <person name="Thon M.R."/>
        </authorList>
    </citation>
    <scope>NUCLEOTIDE SEQUENCE</scope>
    <source>
        <strain evidence="2">CBS 112980</strain>
    </source>
</reference>
<evidence type="ECO:0000313" key="2">
    <source>
        <dbReference type="EMBL" id="KAK1716813.1"/>
    </source>
</evidence>
<dbReference type="GeneID" id="85386676"/>
<proteinExistence type="predicted"/>
<dbReference type="RefSeq" id="XP_060360743.1">
    <property type="nucleotide sequence ID" value="XM_060502777.1"/>
</dbReference>